<comment type="caution">
    <text evidence="7">The sequence shown here is derived from an EMBL/GenBank/DDBJ whole genome shotgun (WGS) entry which is preliminary data.</text>
</comment>
<dbReference type="Gene3D" id="1.10.10.10">
    <property type="entry name" value="Winged helix-like DNA-binding domain superfamily/Winged helix DNA-binding domain"/>
    <property type="match status" value="1"/>
</dbReference>
<dbReference type="GO" id="GO:0003677">
    <property type="term" value="F:DNA binding"/>
    <property type="evidence" value="ECO:0007669"/>
    <property type="project" value="InterPro"/>
</dbReference>
<proteinExistence type="inferred from homology"/>
<dbReference type="InterPro" id="IPR007627">
    <property type="entry name" value="RNA_pol_sigma70_r2"/>
</dbReference>
<evidence type="ECO:0000313" key="8">
    <source>
        <dbReference type="Proteomes" id="UP000176349"/>
    </source>
</evidence>
<feature type="domain" description="RNA polymerase sigma-70 region 2" evidence="5">
    <location>
        <begin position="23"/>
        <end position="90"/>
    </location>
</feature>
<dbReference type="SUPFAM" id="SSF88946">
    <property type="entry name" value="Sigma2 domain of RNA polymerase sigma factors"/>
    <property type="match status" value="1"/>
</dbReference>
<dbReference type="CDD" id="cd06171">
    <property type="entry name" value="Sigma70_r4"/>
    <property type="match status" value="1"/>
</dbReference>
<dbReference type="Gene3D" id="1.10.1740.10">
    <property type="match status" value="1"/>
</dbReference>
<comment type="similarity">
    <text evidence="1">Belongs to the sigma-70 factor family. ECF subfamily.</text>
</comment>
<evidence type="ECO:0008006" key="9">
    <source>
        <dbReference type="Google" id="ProtNLM"/>
    </source>
</evidence>
<evidence type="ECO:0000256" key="3">
    <source>
        <dbReference type="ARBA" id="ARBA00023082"/>
    </source>
</evidence>
<dbReference type="Pfam" id="PF08281">
    <property type="entry name" value="Sigma70_r4_2"/>
    <property type="match status" value="1"/>
</dbReference>
<dbReference type="SUPFAM" id="SSF88659">
    <property type="entry name" value="Sigma3 and sigma4 domains of RNA polymerase sigma factors"/>
    <property type="match status" value="1"/>
</dbReference>
<organism evidence="7 8">
    <name type="scientific">Candidatus Liptonbacteria bacterium GWC1_60_9</name>
    <dbReference type="NCBI Taxonomy" id="1798645"/>
    <lineage>
        <taxon>Bacteria</taxon>
        <taxon>Candidatus Liptoniibacteriota</taxon>
    </lineage>
</organism>
<dbReference type="GO" id="GO:0016987">
    <property type="term" value="F:sigma factor activity"/>
    <property type="evidence" value="ECO:0007669"/>
    <property type="project" value="UniProtKB-KW"/>
</dbReference>
<dbReference type="EMBL" id="MHKV01000013">
    <property type="protein sequence ID" value="OGY97384.1"/>
    <property type="molecule type" value="Genomic_DNA"/>
</dbReference>
<keyword evidence="2" id="KW-0805">Transcription regulation</keyword>
<evidence type="ECO:0000256" key="2">
    <source>
        <dbReference type="ARBA" id="ARBA00023015"/>
    </source>
</evidence>
<keyword evidence="4" id="KW-0804">Transcription</keyword>
<feature type="domain" description="RNA polymerase sigma factor 70 region 4 type 2" evidence="6">
    <location>
        <begin position="119"/>
        <end position="171"/>
    </location>
</feature>
<accession>A0A1G2C7L4</accession>
<gene>
    <name evidence="7" type="ORF">A2128_01900</name>
</gene>
<keyword evidence="3" id="KW-0731">Sigma factor</keyword>
<dbReference type="PANTHER" id="PTHR43133">
    <property type="entry name" value="RNA POLYMERASE ECF-TYPE SIGMA FACTO"/>
    <property type="match status" value="1"/>
</dbReference>
<evidence type="ECO:0000256" key="1">
    <source>
        <dbReference type="ARBA" id="ARBA00010641"/>
    </source>
</evidence>
<dbReference type="Proteomes" id="UP000176349">
    <property type="component" value="Unassembled WGS sequence"/>
</dbReference>
<dbReference type="InterPro" id="IPR014284">
    <property type="entry name" value="RNA_pol_sigma-70_dom"/>
</dbReference>
<dbReference type="PANTHER" id="PTHR43133:SF57">
    <property type="entry name" value="RNA POLYMERASE SIGMA-70 FACTOR"/>
    <property type="match status" value="1"/>
</dbReference>
<evidence type="ECO:0000259" key="6">
    <source>
        <dbReference type="Pfam" id="PF08281"/>
    </source>
</evidence>
<dbReference type="AlphaFoldDB" id="A0A1G2C7L4"/>
<name>A0A1G2C7L4_9BACT</name>
<dbReference type="Pfam" id="PF04542">
    <property type="entry name" value="Sigma70_r2"/>
    <property type="match status" value="1"/>
</dbReference>
<evidence type="ECO:0000256" key="4">
    <source>
        <dbReference type="ARBA" id="ARBA00023163"/>
    </source>
</evidence>
<dbReference type="InterPro" id="IPR036388">
    <property type="entry name" value="WH-like_DNA-bd_sf"/>
</dbReference>
<dbReference type="GO" id="GO:0006352">
    <property type="term" value="P:DNA-templated transcription initiation"/>
    <property type="evidence" value="ECO:0007669"/>
    <property type="project" value="InterPro"/>
</dbReference>
<evidence type="ECO:0000259" key="5">
    <source>
        <dbReference type="Pfam" id="PF04542"/>
    </source>
</evidence>
<dbReference type="InterPro" id="IPR013249">
    <property type="entry name" value="RNA_pol_sigma70_r4_t2"/>
</dbReference>
<dbReference type="NCBIfam" id="TIGR02937">
    <property type="entry name" value="sigma70-ECF"/>
    <property type="match status" value="1"/>
</dbReference>
<evidence type="ECO:0000313" key="7">
    <source>
        <dbReference type="EMBL" id="OGY97384.1"/>
    </source>
</evidence>
<sequence>MVDGEEKLIGRAIVGESSAFGLLYDGYQPKIYRFILVKVGHREEAEDLTHQVFLKAWQNIGAYQERGIPFSGWLYQIARNQVIDHYRTKKVHASLDLLEDEIPSEERLEHALESTFSLEQVRKVMKQLTPDQEDVLLMRFVDDLSIKDVAKTIKKSEGAVKLLQYRAIEKLKDLLDTEHNDNG</sequence>
<reference evidence="7 8" key="1">
    <citation type="journal article" date="2016" name="Nat. Commun.">
        <title>Thousands of microbial genomes shed light on interconnected biogeochemical processes in an aquifer system.</title>
        <authorList>
            <person name="Anantharaman K."/>
            <person name="Brown C.T."/>
            <person name="Hug L.A."/>
            <person name="Sharon I."/>
            <person name="Castelle C.J."/>
            <person name="Probst A.J."/>
            <person name="Thomas B.C."/>
            <person name="Singh A."/>
            <person name="Wilkins M.J."/>
            <person name="Karaoz U."/>
            <person name="Brodie E.L."/>
            <person name="Williams K.H."/>
            <person name="Hubbard S.S."/>
            <person name="Banfield J.F."/>
        </authorList>
    </citation>
    <scope>NUCLEOTIDE SEQUENCE [LARGE SCALE GENOMIC DNA]</scope>
</reference>
<dbReference type="InterPro" id="IPR039425">
    <property type="entry name" value="RNA_pol_sigma-70-like"/>
</dbReference>
<dbReference type="InterPro" id="IPR013325">
    <property type="entry name" value="RNA_pol_sigma_r2"/>
</dbReference>
<dbReference type="InterPro" id="IPR013324">
    <property type="entry name" value="RNA_pol_sigma_r3/r4-like"/>
</dbReference>
<protein>
    <recommendedName>
        <fullName evidence="9">RNA polymerase subunit sigma-70</fullName>
    </recommendedName>
</protein>